<keyword evidence="3" id="KW-0175">Coiled coil</keyword>
<dbReference type="NCBIfam" id="TIGR00020">
    <property type="entry name" value="prfB"/>
    <property type="match status" value="1"/>
</dbReference>
<evidence type="ECO:0000256" key="3">
    <source>
        <dbReference type="SAM" id="Coils"/>
    </source>
</evidence>
<accession>A0A6J6S534</accession>
<evidence type="ECO:0000256" key="2">
    <source>
        <dbReference type="ARBA" id="ARBA00022917"/>
    </source>
</evidence>
<protein>
    <submittedName>
        <fullName evidence="5">Unannotated protein</fullName>
    </submittedName>
</protein>
<dbReference type="HAMAP" id="MF_00094">
    <property type="entry name" value="Rel_fac_2"/>
    <property type="match status" value="1"/>
</dbReference>
<dbReference type="PROSITE" id="PS00745">
    <property type="entry name" value="RF_PROK_I"/>
    <property type="match status" value="1"/>
</dbReference>
<dbReference type="FunFam" id="3.30.160.20:FF:000004">
    <property type="entry name" value="Peptide chain release factor 1"/>
    <property type="match status" value="1"/>
</dbReference>
<sequence length="369" mass="41482">MRDCSEEISDIEKRVSDANKYLRIAEARKTVAEIELQVAKPDLWDDPDRARELTTLMARARADVDNLDDLYQKLSDVKTLYELSREEEDDSVTTEVEDGLVALRKDLDHLELRALFAGEHDERDAICEVHSGAGGTDAQDWTEMMMRMFMRWAERQGFTVEVDELQAGAEAGLTSATFTVKGRYAMGMLSGERGVHRLIRISPFDANARRQTAFGSFDCVPALEEKEEPEIEIADLRIDTFRSSGAGGQHVNVTDSAVRITHIPSGIVVSCQNQRSQTQNKARAMQILAARLAEAQRQAQADELATASGDKRDVAFGNQIRTYTMAPYQLVKDERTRYETGNIDAVLDGDLDGFIEAWLQWRRREGINS</sequence>
<gene>
    <name evidence="5" type="ORF">UFOPK2683_01229</name>
    <name evidence="6" type="ORF">UFOPK3605_01535</name>
    <name evidence="7" type="ORF">UFOPK3897_00306</name>
    <name evidence="8" type="ORF">UFOPK4121_00757</name>
</gene>
<dbReference type="EMBL" id="CAEZYK010000081">
    <property type="protein sequence ID" value="CAB4730110.1"/>
    <property type="molecule type" value="Genomic_DNA"/>
</dbReference>
<name>A0A6J6S534_9ZZZZ</name>
<evidence type="ECO:0000313" key="6">
    <source>
        <dbReference type="EMBL" id="CAB4918385.1"/>
    </source>
</evidence>
<dbReference type="GO" id="GO:0005737">
    <property type="term" value="C:cytoplasm"/>
    <property type="evidence" value="ECO:0007669"/>
    <property type="project" value="InterPro"/>
</dbReference>
<dbReference type="Gene3D" id="3.30.70.1660">
    <property type="match status" value="1"/>
</dbReference>
<dbReference type="SUPFAM" id="SSF75620">
    <property type="entry name" value="Release factor"/>
    <property type="match status" value="1"/>
</dbReference>
<feature type="domain" description="Prokaryotic-type class I peptide chain release factors" evidence="4">
    <location>
        <begin position="242"/>
        <end position="258"/>
    </location>
</feature>
<evidence type="ECO:0000313" key="7">
    <source>
        <dbReference type="EMBL" id="CAB4969704.1"/>
    </source>
</evidence>
<feature type="coiled-coil region" evidence="3">
    <location>
        <begin position="50"/>
        <end position="77"/>
    </location>
</feature>
<dbReference type="EMBL" id="CAFBOF010000003">
    <property type="protein sequence ID" value="CAB4969704.1"/>
    <property type="molecule type" value="Genomic_DNA"/>
</dbReference>
<comment type="similarity">
    <text evidence="1">Belongs to the prokaryotic/mitochondrial release factor family.</text>
</comment>
<dbReference type="Gene3D" id="1.20.58.410">
    <property type="entry name" value="Release factor"/>
    <property type="match status" value="1"/>
</dbReference>
<organism evidence="5">
    <name type="scientific">freshwater metagenome</name>
    <dbReference type="NCBI Taxonomy" id="449393"/>
    <lineage>
        <taxon>unclassified sequences</taxon>
        <taxon>metagenomes</taxon>
        <taxon>ecological metagenomes</taxon>
    </lineage>
</organism>
<evidence type="ECO:0000313" key="8">
    <source>
        <dbReference type="EMBL" id="CAB5022558.1"/>
    </source>
</evidence>
<evidence type="ECO:0000259" key="4">
    <source>
        <dbReference type="PROSITE" id="PS00745"/>
    </source>
</evidence>
<dbReference type="Gene3D" id="3.30.160.20">
    <property type="match status" value="1"/>
</dbReference>
<dbReference type="PANTHER" id="PTHR43116">
    <property type="entry name" value="PEPTIDE CHAIN RELEASE FACTOR 2"/>
    <property type="match status" value="1"/>
</dbReference>
<dbReference type="InterPro" id="IPR045853">
    <property type="entry name" value="Pep_chain_release_fac_I_sf"/>
</dbReference>
<dbReference type="InterPro" id="IPR000352">
    <property type="entry name" value="Pep_chain_release_fac_I"/>
</dbReference>
<dbReference type="PANTHER" id="PTHR43116:SF3">
    <property type="entry name" value="CLASS I PEPTIDE CHAIN RELEASE FACTOR"/>
    <property type="match status" value="1"/>
</dbReference>
<dbReference type="InterPro" id="IPR004374">
    <property type="entry name" value="PrfB"/>
</dbReference>
<keyword evidence="2" id="KW-0648">Protein biosynthesis</keyword>
<dbReference type="Pfam" id="PF03462">
    <property type="entry name" value="PCRF"/>
    <property type="match status" value="1"/>
</dbReference>
<dbReference type="EMBL" id="CAFBMM010000121">
    <property type="protein sequence ID" value="CAB4918385.1"/>
    <property type="molecule type" value="Genomic_DNA"/>
</dbReference>
<dbReference type="InterPro" id="IPR005139">
    <property type="entry name" value="PCRF"/>
</dbReference>
<dbReference type="GO" id="GO:0016149">
    <property type="term" value="F:translation release factor activity, codon specific"/>
    <property type="evidence" value="ECO:0007669"/>
    <property type="project" value="InterPro"/>
</dbReference>
<dbReference type="SMART" id="SM00937">
    <property type="entry name" value="PCRF"/>
    <property type="match status" value="1"/>
</dbReference>
<dbReference type="Pfam" id="PF00472">
    <property type="entry name" value="RF-1"/>
    <property type="match status" value="1"/>
</dbReference>
<evidence type="ECO:0000256" key="1">
    <source>
        <dbReference type="ARBA" id="ARBA00010835"/>
    </source>
</evidence>
<dbReference type="AlphaFoldDB" id="A0A6J6S534"/>
<dbReference type="EMBL" id="CAFBPQ010000018">
    <property type="protein sequence ID" value="CAB5022558.1"/>
    <property type="molecule type" value="Genomic_DNA"/>
</dbReference>
<evidence type="ECO:0000313" key="5">
    <source>
        <dbReference type="EMBL" id="CAB4730110.1"/>
    </source>
</evidence>
<proteinExistence type="inferred from homology"/>
<reference evidence="5" key="1">
    <citation type="submission" date="2020-05" db="EMBL/GenBank/DDBJ databases">
        <authorList>
            <person name="Chiriac C."/>
            <person name="Salcher M."/>
            <person name="Ghai R."/>
            <person name="Kavagutti S V."/>
        </authorList>
    </citation>
    <scope>NUCLEOTIDE SEQUENCE</scope>
</reference>